<evidence type="ECO:0000256" key="11">
    <source>
        <dbReference type="ARBA" id="ARBA00023136"/>
    </source>
</evidence>
<keyword evidence="7 15" id="KW-0808">Transferase</keyword>
<keyword evidence="8 16" id="KW-0812">Transmembrane</keyword>
<keyword evidence="12" id="KW-0594">Phospholipid biosynthesis</keyword>
<comment type="similarity">
    <text evidence="3 15">Belongs to the CDP-alcohol phosphatidyltransferase class-I family.</text>
</comment>
<dbReference type="PROSITE" id="PS00379">
    <property type="entry name" value="CDP_ALCOHOL_P_TRANSF"/>
    <property type="match status" value="1"/>
</dbReference>
<dbReference type="InterPro" id="IPR000462">
    <property type="entry name" value="CDP-OH_P_trans"/>
</dbReference>
<dbReference type="GO" id="GO:0008654">
    <property type="term" value="P:phospholipid biosynthetic process"/>
    <property type="evidence" value="ECO:0007669"/>
    <property type="project" value="UniProtKB-KW"/>
</dbReference>
<dbReference type="EMBL" id="JAUOPB010000016">
    <property type="protein sequence ID" value="MDO6424706.1"/>
    <property type="molecule type" value="Genomic_DNA"/>
</dbReference>
<evidence type="ECO:0000256" key="1">
    <source>
        <dbReference type="ARBA" id="ARBA00000287"/>
    </source>
</evidence>
<dbReference type="NCBIfam" id="TIGR00473">
    <property type="entry name" value="pssA"/>
    <property type="match status" value="1"/>
</dbReference>
<evidence type="ECO:0000313" key="17">
    <source>
        <dbReference type="EMBL" id="MDO6424706.1"/>
    </source>
</evidence>
<feature type="transmembrane region" description="Helical" evidence="16">
    <location>
        <begin position="245"/>
        <end position="265"/>
    </location>
</feature>
<keyword evidence="13" id="KW-1208">Phospholipid metabolism</keyword>
<feature type="transmembrane region" description="Helical" evidence="16">
    <location>
        <begin position="130"/>
        <end position="147"/>
    </location>
</feature>
<comment type="caution">
    <text evidence="17">The sequence shown here is derived from an EMBL/GenBank/DDBJ whole genome shotgun (WGS) entry which is preliminary data.</text>
</comment>
<dbReference type="InterPro" id="IPR004533">
    <property type="entry name" value="CDP-diaglyc--ser_O-PTrfase"/>
</dbReference>
<keyword evidence="6" id="KW-0444">Lipid biosynthesis</keyword>
<dbReference type="InterPro" id="IPR050324">
    <property type="entry name" value="CDP-alcohol_PTase-I"/>
</dbReference>
<dbReference type="EC" id="2.7.8.8" evidence="4"/>
<dbReference type="RefSeq" id="WP_303493905.1">
    <property type="nucleotide sequence ID" value="NZ_JAUOPB010000016.1"/>
</dbReference>
<evidence type="ECO:0000256" key="16">
    <source>
        <dbReference type="SAM" id="Phobius"/>
    </source>
</evidence>
<sequence length="291" mass="31346">MTDQKKEQKEELALSVPDGLPVDEHIEEVSEGGKKVQRRGVYLLPNLFTTGALFGGFFAIISAMKGNFDHAALAIFAAQILDGFDGRVARMTNTESRFGTEYDSLSDMVSFGLAPGIVAFSWGLEPLGKFGWAAAFVFVCCAALRLARFNTQSGKTDSNYFTGLASPPAATLLASGVWCGSELELTTQVSVFAAILTAFVGLMMVSNFRYHSFKGLDANRRVPFVSMFIVVMVFILVTIDPPKVLFAMAFIYATSGPIAWLIGFFKGAATKVAAVDSTESASSSEAEEKTK</sequence>
<feature type="transmembrane region" description="Helical" evidence="16">
    <location>
        <begin position="190"/>
        <end position="210"/>
    </location>
</feature>
<evidence type="ECO:0000313" key="18">
    <source>
        <dbReference type="Proteomes" id="UP001169760"/>
    </source>
</evidence>
<dbReference type="Proteomes" id="UP001169760">
    <property type="component" value="Unassembled WGS sequence"/>
</dbReference>
<evidence type="ECO:0000256" key="9">
    <source>
        <dbReference type="ARBA" id="ARBA00022989"/>
    </source>
</evidence>
<organism evidence="17 18">
    <name type="scientific">Saccharophagus degradans</name>
    <dbReference type="NCBI Taxonomy" id="86304"/>
    <lineage>
        <taxon>Bacteria</taxon>
        <taxon>Pseudomonadati</taxon>
        <taxon>Pseudomonadota</taxon>
        <taxon>Gammaproteobacteria</taxon>
        <taxon>Cellvibrionales</taxon>
        <taxon>Cellvibrionaceae</taxon>
        <taxon>Saccharophagus</taxon>
    </lineage>
</organism>
<dbReference type="PANTHER" id="PTHR14269">
    <property type="entry name" value="CDP-DIACYLGLYCEROL--GLYCEROL-3-PHOSPHATE 3-PHOSPHATIDYLTRANSFERASE-RELATED"/>
    <property type="match status" value="1"/>
</dbReference>
<dbReference type="InterPro" id="IPR043130">
    <property type="entry name" value="CDP-OH_PTrfase_TM_dom"/>
</dbReference>
<accession>A0AAW7XDR4</accession>
<feature type="transmembrane region" description="Helical" evidence="16">
    <location>
        <begin position="222"/>
        <end position="239"/>
    </location>
</feature>
<dbReference type="AlphaFoldDB" id="A0AAW7XDR4"/>
<keyword evidence="9 16" id="KW-1133">Transmembrane helix</keyword>
<feature type="transmembrane region" description="Helical" evidence="16">
    <location>
        <begin position="159"/>
        <end position="178"/>
    </location>
</feature>
<proteinExistence type="inferred from homology"/>
<dbReference type="GO" id="GO:0012505">
    <property type="term" value="C:endomembrane system"/>
    <property type="evidence" value="ECO:0007669"/>
    <property type="project" value="UniProtKB-SubCell"/>
</dbReference>
<gene>
    <name evidence="17" type="primary">pssA</name>
    <name evidence="17" type="ORF">Q4521_19610</name>
</gene>
<evidence type="ECO:0000256" key="4">
    <source>
        <dbReference type="ARBA" id="ARBA00013174"/>
    </source>
</evidence>
<reference evidence="17" key="1">
    <citation type="submission" date="2023-07" db="EMBL/GenBank/DDBJ databases">
        <title>Genome content predicts the carbon catabolic preferences of heterotrophic bacteria.</title>
        <authorList>
            <person name="Gralka M."/>
        </authorList>
    </citation>
    <scope>NUCLEOTIDE SEQUENCE</scope>
    <source>
        <strain evidence="17">I3M17_2</strain>
    </source>
</reference>
<comment type="catalytic activity">
    <reaction evidence="1">
        <text>a CDP-1,2-diacyl-sn-glycerol + L-serine = a 1,2-diacyl-sn-glycero-3-phospho-L-serine + CMP + H(+)</text>
        <dbReference type="Rhea" id="RHEA:16913"/>
        <dbReference type="ChEBI" id="CHEBI:15378"/>
        <dbReference type="ChEBI" id="CHEBI:33384"/>
        <dbReference type="ChEBI" id="CHEBI:57262"/>
        <dbReference type="ChEBI" id="CHEBI:58332"/>
        <dbReference type="ChEBI" id="CHEBI:60377"/>
        <dbReference type="EC" id="2.7.8.8"/>
    </reaction>
</comment>
<dbReference type="GO" id="GO:0003882">
    <property type="term" value="F:CDP-diacylglycerol-serine O-phosphatidyltransferase activity"/>
    <property type="evidence" value="ECO:0007669"/>
    <property type="project" value="UniProtKB-EC"/>
</dbReference>
<evidence type="ECO:0000256" key="2">
    <source>
        <dbReference type="ARBA" id="ARBA00004127"/>
    </source>
</evidence>
<feature type="transmembrane region" description="Helical" evidence="16">
    <location>
        <begin position="41"/>
        <end position="61"/>
    </location>
</feature>
<keyword evidence="11 16" id="KW-0472">Membrane</keyword>
<name>A0AAW7XDR4_9GAMM</name>
<dbReference type="PANTHER" id="PTHR14269:SF61">
    <property type="entry name" value="CDP-DIACYLGLYCEROL--SERINE O-PHOSPHATIDYLTRANSFERASE"/>
    <property type="match status" value="1"/>
</dbReference>
<evidence type="ECO:0000256" key="13">
    <source>
        <dbReference type="ARBA" id="ARBA00023264"/>
    </source>
</evidence>
<evidence type="ECO:0000256" key="5">
    <source>
        <dbReference type="ARBA" id="ARBA00017171"/>
    </source>
</evidence>
<evidence type="ECO:0000256" key="7">
    <source>
        <dbReference type="ARBA" id="ARBA00022679"/>
    </source>
</evidence>
<evidence type="ECO:0000256" key="10">
    <source>
        <dbReference type="ARBA" id="ARBA00023098"/>
    </source>
</evidence>
<dbReference type="Pfam" id="PF01066">
    <property type="entry name" value="CDP-OH_P_transf"/>
    <property type="match status" value="1"/>
</dbReference>
<evidence type="ECO:0000256" key="8">
    <source>
        <dbReference type="ARBA" id="ARBA00022692"/>
    </source>
</evidence>
<dbReference type="GO" id="GO:0016020">
    <property type="term" value="C:membrane"/>
    <property type="evidence" value="ECO:0007669"/>
    <property type="project" value="InterPro"/>
</dbReference>
<evidence type="ECO:0000256" key="15">
    <source>
        <dbReference type="RuleBase" id="RU003750"/>
    </source>
</evidence>
<evidence type="ECO:0000256" key="14">
    <source>
        <dbReference type="ARBA" id="ARBA00032361"/>
    </source>
</evidence>
<evidence type="ECO:0000256" key="12">
    <source>
        <dbReference type="ARBA" id="ARBA00023209"/>
    </source>
</evidence>
<comment type="subcellular location">
    <subcellularLocation>
        <location evidence="2">Endomembrane system</location>
        <topology evidence="2">Multi-pass membrane protein</topology>
    </subcellularLocation>
</comment>
<dbReference type="Gene3D" id="1.20.120.1760">
    <property type="match status" value="1"/>
</dbReference>
<evidence type="ECO:0000256" key="3">
    <source>
        <dbReference type="ARBA" id="ARBA00010441"/>
    </source>
</evidence>
<keyword evidence="10" id="KW-0443">Lipid metabolism</keyword>
<evidence type="ECO:0000256" key="6">
    <source>
        <dbReference type="ARBA" id="ARBA00022516"/>
    </source>
</evidence>
<dbReference type="InterPro" id="IPR048254">
    <property type="entry name" value="CDP_ALCOHOL_P_TRANSF_CS"/>
</dbReference>
<protein>
    <recommendedName>
        <fullName evidence="5">CDP-diacylglycerol--serine O-phosphatidyltransferase</fullName>
        <ecNumber evidence="4">2.7.8.8</ecNumber>
    </recommendedName>
    <alternativeName>
        <fullName evidence="14">Phosphatidylserine synthase</fullName>
    </alternativeName>
</protein>